<accession>A0A564YG01</accession>
<dbReference type="AlphaFoldDB" id="A0A564YG01"/>
<sequence>ACGDEPEKISTLSKAASSTSKLTPVDQSSADEAPLFSDLELDPKAAETLLEGSSHVPAYLESSVAGLSPRLTNCVVRLFASIIMISGFLFLIYLGPLALVLLVCHPQSLFQSVLIQQKLKMRLLSEVAGSLFFY</sequence>
<organism evidence="3 4">
    <name type="scientific">Hymenolepis diminuta</name>
    <name type="common">Rat tapeworm</name>
    <dbReference type="NCBI Taxonomy" id="6216"/>
    <lineage>
        <taxon>Eukaryota</taxon>
        <taxon>Metazoa</taxon>
        <taxon>Spiralia</taxon>
        <taxon>Lophotrochozoa</taxon>
        <taxon>Platyhelminthes</taxon>
        <taxon>Cestoda</taxon>
        <taxon>Eucestoda</taxon>
        <taxon>Cyclophyllidea</taxon>
        <taxon>Hymenolepididae</taxon>
        <taxon>Hymenolepis</taxon>
    </lineage>
</organism>
<feature type="non-terminal residue" evidence="3">
    <location>
        <position position="1"/>
    </location>
</feature>
<keyword evidence="2" id="KW-0812">Transmembrane</keyword>
<feature type="region of interest" description="Disordered" evidence="1">
    <location>
        <begin position="1"/>
        <end position="31"/>
    </location>
</feature>
<evidence type="ECO:0000256" key="2">
    <source>
        <dbReference type="SAM" id="Phobius"/>
    </source>
</evidence>
<dbReference type="Proteomes" id="UP000321570">
    <property type="component" value="Unassembled WGS sequence"/>
</dbReference>
<evidence type="ECO:0008006" key="5">
    <source>
        <dbReference type="Google" id="ProtNLM"/>
    </source>
</evidence>
<dbReference type="EMBL" id="CABIJS010000194">
    <property type="protein sequence ID" value="VUZ45869.1"/>
    <property type="molecule type" value="Genomic_DNA"/>
</dbReference>
<protein>
    <recommendedName>
        <fullName evidence="5">Phosphatidate cytidylyltransferase</fullName>
    </recommendedName>
</protein>
<evidence type="ECO:0000256" key="1">
    <source>
        <dbReference type="SAM" id="MobiDB-lite"/>
    </source>
</evidence>
<feature type="compositionally biased region" description="Low complexity" evidence="1">
    <location>
        <begin position="10"/>
        <end position="23"/>
    </location>
</feature>
<feature type="transmembrane region" description="Helical" evidence="2">
    <location>
        <begin position="78"/>
        <end position="104"/>
    </location>
</feature>
<proteinExistence type="predicted"/>
<keyword evidence="4" id="KW-1185">Reference proteome</keyword>
<evidence type="ECO:0000313" key="3">
    <source>
        <dbReference type="EMBL" id="VUZ45869.1"/>
    </source>
</evidence>
<reference evidence="3 4" key="1">
    <citation type="submission" date="2019-07" db="EMBL/GenBank/DDBJ databases">
        <authorList>
            <person name="Jastrzebski P J."/>
            <person name="Paukszto L."/>
            <person name="Jastrzebski P J."/>
        </authorList>
    </citation>
    <scope>NUCLEOTIDE SEQUENCE [LARGE SCALE GENOMIC DNA]</scope>
    <source>
        <strain evidence="3 4">WMS-il1</strain>
    </source>
</reference>
<evidence type="ECO:0000313" key="4">
    <source>
        <dbReference type="Proteomes" id="UP000321570"/>
    </source>
</evidence>
<name>A0A564YG01_HYMDI</name>
<keyword evidence="2" id="KW-1133">Transmembrane helix</keyword>
<keyword evidence="2" id="KW-0472">Membrane</keyword>
<gene>
    <name evidence="3" type="ORF">WMSIL1_LOCUS5774</name>
</gene>